<dbReference type="AlphaFoldDB" id="A0A918SLT7"/>
<reference evidence="2" key="2">
    <citation type="submission" date="2020-09" db="EMBL/GenBank/DDBJ databases">
        <authorList>
            <person name="Sun Q."/>
            <person name="Kim S."/>
        </authorList>
    </citation>
    <scope>NUCLEOTIDE SEQUENCE</scope>
    <source>
        <strain evidence="2">KCTC 12719</strain>
    </source>
</reference>
<dbReference type="EMBL" id="BMXB01000021">
    <property type="protein sequence ID" value="GHA49429.1"/>
    <property type="molecule type" value="Genomic_DNA"/>
</dbReference>
<dbReference type="Proteomes" id="UP000610456">
    <property type="component" value="Unassembled WGS sequence"/>
</dbReference>
<feature type="transmembrane region" description="Helical" evidence="1">
    <location>
        <begin position="31"/>
        <end position="49"/>
    </location>
</feature>
<comment type="caution">
    <text evidence="2">The sequence shown here is derived from an EMBL/GenBank/DDBJ whole genome shotgun (WGS) entry which is preliminary data.</text>
</comment>
<feature type="transmembrane region" description="Helical" evidence="1">
    <location>
        <begin position="61"/>
        <end position="82"/>
    </location>
</feature>
<protein>
    <submittedName>
        <fullName evidence="2">Uncharacterized protein</fullName>
    </submittedName>
</protein>
<reference evidence="2" key="1">
    <citation type="journal article" date="2014" name="Int. J. Syst. Evol. Microbiol.">
        <title>Complete genome sequence of Corynebacterium casei LMG S-19264T (=DSM 44701T), isolated from a smear-ripened cheese.</title>
        <authorList>
            <consortium name="US DOE Joint Genome Institute (JGI-PGF)"/>
            <person name="Walter F."/>
            <person name="Albersmeier A."/>
            <person name="Kalinowski J."/>
            <person name="Ruckert C."/>
        </authorList>
    </citation>
    <scope>NUCLEOTIDE SEQUENCE</scope>
    <source>
        <strain evidence="2">KCTC 12719</strain>
    </source>
</reference>
<proteinExistence type="predicted"/>
<organism evidence="2 3">
    <name type="scientific">Salinimicrobium marinum</name>
    <dbReference type="NCBI Taxonomy" id="680283"/>
    <lineage>
        <taxon>Bacteria</taxon>
        <taxon>Pseudomonadati</taxon>
        <taxon>Bacteroidota</taxon>
        <taxon>Flavobacteriia</taxon>
        <taxon>Flavobacteriales</taxon>
        <taxon>Flavobacteriaceae</taxon>
        <taxon>Salinimicrobium</taxon>
    </lineage>
</organism>
<evidence type="ECO:0000313" key="2">
    <source>
        <dbReference type="EMBL" id="GHA49429.1"/>
    </source>
</evidence>
<keyword evidence="1" id="KW-1133">Transmembrane helix</keyword>
<keyword evidence="1" id="KW-0472">Membrane</keyword>
<accession>A0A918SLT7</accession>
<keyword evidence="1" id="KW-0812">Transmembrane</keyword>
<name>A0A918SLT7_9FLAO</name>
<dbReference type="RefSeq" id="WP_189606102.1">
    <property type="nucleotide sequence ID" value="NZ_BMXB01000021.1"/>
</dbReference>
<sequence>MADQEENSGWESENPIEENQQEIPAFYSKTLIIIFSILFSPIFAAVLLFSNLRSIGKKKEAVYVLTFGIVYLIVTALTIQALNLDPGLTPVANVIGAAILNEFFWNKFIGKYVEYKRKSWIKPAIYSILVVVLLFFLLMGSM</sequence>
<keyword evidence="3" id="KW-1185">Reference proteome</keyword>
<feature type="transmembrane region" description="Helical" evidence="1">
    <location>
        <begin position="88"/>
        <end position="108"/>
    </location>
</feature>
<evidence type="ECO:0000313" key="3">
    <source>
        <dbReference type="Proteomes" id="UP000610456"/>
    </source>
</evidence>
<gene>
    <name evidence="2" type="ORF">GCM10007103_32840</name>
</gene>
<evidence type="ECO:0000256" key="1">
    <source>
        <dbReference type="SAM" id="Phobius"/>
    </source>
</evidence>
<feature type="transmembrane region" description="Helical" evidence="1">
    <location>
        <begin position="120"/>
        <end position="139"/>
    </location>
</feature>